<proteinExistence type="predicted"/>
<feature type="region of interest" description="Disordered" evidence="1">
    <location>
        <begin position="133"/>
        <end position="152"/>
    </location>
</feature>
<reference evidence="2 3" key="1">
    <citation type="journal article" date="2017" name="Mol. Biol. Evol.">
        <title>The 4-celled Tetrabaena socialis nuclear genome reveals the essential components for genetic control of cell number at the origin of multicellularity in the volvocine lineage.</title>
        <authorList>
            <person name="Featherston J."/>
            <person name="Arakaki Y."/>
            <person name="Hanschen E.R."/>
            <person name="Ferris P.J."/>
            <person name="Michod R.E."/>
            <person name="Olson B.J.S.C."/>
            <person name="Nozaki H."/>
            <person name="Durand P.M."/>
        </authorList>
    </citation>
    <scope>NUCLEOTIDE SEQUENCE [LARGE SCALE GENOMIC DNA]</scope>
    <source>
        <strain evidence="2 3">NIES-571</strain>
    </source>
</reference>
<name>A0A2J7ZQB2_9CHLO</name>
<accession>A0A2J7ZQB2</accession>
<evidence type="ECO:0000313" key="2">
    <source>
        <dbReference type="EMBL" id="PNH02450.1"/>
    </source>
</evidence>
<organism evidence="2 3">
    <name type="scientific">Tetrabaena socialis</name>
    <dbReference type="NCBI Taxonomy" id="47790"/>
    <lineage>
        <taxon>Eukaryota</taxon>
        <taxon>Viridiplantae</taxon>
        <taxon>Chlorophyta</taxon>
        <taxon>core chlorophytes</taxon>
        <taxon>Chlorophyceae</taxon>
        <taxon>CS clade</taxon>
        <taxon>Chlamydomonadales</taxon>
        <taxon>Tetrabaenaceae</taxon>
        <taxon>Tetrabaena</taxon>
    </lineage>
</organism>
<comment type="caution">
    <text evidence="2">The sequence shown here is derived from an EMBL/GenBank/DDBJ whole genome shotgun (WGS) entry which is preliminary data.</text>
</comment>
<sequence>MWSGSQPERKPIPITYCKRTLPNEPRLHHVCYTPVAPHEGRAEGGLGAVAVVDVPLTGRVCAATGAAAAVPAAPTAGGGPAASSAASLDSSSACCAANCSSIAPLSSAWADGRACRSASASASAAATAAAASWGARVRGGKEGEESSCGGTGKCMKRHQLRRQLHGVPGAR</sequence>
<evidence type="ECO:0000313" key="3">
    <source>
        <dbReference type="Proteomes" id="UP000236333"/>
    </source>
</evidence>
<protein>
    <submittedName>
        <fullName evidence="2">Uncharacterized protein</fullName>
    </submittedName>
</protein>
<dbReference type="EMBL" id="PGGS01000653">
    <property type="protein sequence ID" value="PNH02450.1"/>
    <property type="molecule type" value="Genomic_DNA"/>
</dbReference>
<keyword evidence="3" id="KW-1185">Reference proteome</keyword>
<evidence type="ECO:0000256" key="1">
    <source>
        <dbReference type="SAM" id="MobiDB-lite"/>
    </source>
</evidence>
<dbReference type="Proteomes" id="UP000236333">
    <property type="component" value="Unassembled WGS sequence"/>
</dbReference>
<gene>
    <name evidence="2" type="ORF">TSOC_011607</name>
</gene>
<dbReference type="AlphaFoldDB" id="A0A2J7ZQB2"/>